<feature type="domain" description="Mandelate racemase/muconate lactonizing enzyme C-terminal" evidence="2">
    <location>
        <begin position="151"/>
        <end position="257"/>
    </location>
</feature>
<dbReference type="InterPro" id="IPR029017">
    <property type="entry name" value="Enolase-like_N"/>
</dbReference>
<evidence type="ECO:0000313" key="4">
    <source>
        <dbReference type="Proteomes" id="UP000014660"/>
    </source>
</evidence>
<name>S0APU8_FERAC</name>
<dbReference type="InterPro" id="IPR036849">
    <property type="entry name" value="Enolase-like_C_sf"/>
</dbReference>
<dbReference type="SFLD" id="SFLDS00001">
    <property type="entry name" value="Enolase"/>
    <property type="match status" value="1"/>
</dbReference>
<dbReference type="GO" id="GO:0016829">
    <property type="term" value="F:lyase activity"/>
    <property type="evidence" value="ECO:0007669"/>
    <property type="project" value="UniProtKB-KW"/>
</dbReference>
<protein>
    <recommendedName>
        <fullName evidence="2">Mandelate racemase/muconate lactonizing enzyme C-terminal domain-containing protein</fullName>
    </recommendedName>
</protein>
<accession>S0APU8</accession>
<sequence>MNQFSIQSQNIYANYYYKNMKIVDLKSYIIKNTWKKWVFIEIITDNGENGYGEATVYSGQFSVVNHIKDIKKFIVNKDPFKVRELVNEWFTSSFNRNRDIVNMSLISGVESACFDLIGKHFGSTIYNLFGGPVRNKIKVYANGWYTNINNIEDWGKEARKVINKGYRALKFDPFGSGSGFLEYDEFKKSMEIIQIVHGVVGDKIEMLIEGHGRFNRSTAMKIGRELEKYPNIGWFEEPVIPEDIEGMAMLSKSLKIPIAAGERLITSYDFTQLFKLNSVSIAQPDLINTGGIIELLKIGAMAEANNISMAPHQAEGPLNTFTTLNIDALMNNLKIQEMFDEFAYPAWITDIVDTVPEVKNGYVELPEKPGIGVNLKDKINNYIADENDTDFNLFSEGWEKRGFK</sequence>
<dbReference type="SMART" id="SM00922">
    <property type="entry name" value="MR_MLE"/>
    <property type="match status" value="1"/>
</dbReference>
<dbReference type="PANTHER" id="PTHR48080:SF2">
    <property type="entry name" value="D-GALACTONATE DEHYDRATASE"/>
    <property type="match status" value="1"/>
</dbReference>
<dbReference type="SUPFAM" id="SSF54826">
    <property type="entry name" value="Enolase N-terminal domain-like"/>
    <property type="match status" value="1"/>
</dbReference>
<dbReference type="AlphaFoldDB" id="S0APU8"/>
<dbReference type="SUPFAM" id="SSF51604">
    <property type="entry name" value="Enolase C-terminal domain-like"/>
    <property type="match status" value="1"/>
</dbReference>
<keyword evidence="4" id="KW-1185">Reference proteome</keyword>
<dbReference type="InterPro" id="IPR013341">
    <property type="entry name" value="Mandelate_racemase_N_dom"/>
</dbReference>
<dbReference type="EMBL" id="CP004145">
    <property type="protein sequence ID" value="AGO60090.1"/>
    <property type="molecule type" value="Genomic_DNA"/>
</dbReference>
<dbReference type="InterPro" id="IPR013342">
    <property type="entry name" value="Mandelate_racemase_C"/>
</dbReference>
<dbReference type="Gene3D" id="3.20.20.120">
    <property type="entry name" value="Enolase-like C-terminal domain"/>
    <property type="match status" value="1"/>
</dbReference>
<dbReference type="Gene3D" id="3.30.390.10">
    <property type="entry name" value="Enolase-like, N-terminal domain"/>
    <property type="match status" value="1"/>
</dbReference>
<reference evidence="3 4" key="1">
    <citation type="journal article" date="2007" name="Proc. Natl. Acad. Sci. U.S.A.">
        <title>Genome dynamics in a natural archaeal population.</title>
        <authorList>
            <person name="Allen E.E."/>
            <person name="Tyson G.W."/>
            <person name="Whitaker R.J."/>
            <person name="Detter J.C."/>
            <person name="Richardson P.M."/>
            <person name="Banfield J.F."/>
        </authorList>
    </citation>
    <scope>NUCLEOTIDE SEQUENCE [LARGE SCALE GENOMIC DNA]</scope>
    <source>
        <strain evidence="4">fer1</strain>
    </source>
</reference>
<gene>
    <name evidence="3" type="ORF">FACI_IFERC00001G0110</name>
</gene>
<proteinExistence type="predicted"/>
<evidence type="ECO:0000259" key="2">
    <source>
        <dbReference type="SMART" id="SM00922"/>
    </source>
</evidence>
<dbReference type="InterPro" id="IPR034593">
    <property type="entry name" value="DgoD-like"/>
</dbReference>
<dbReference type="PANTHER" id="PTHR48080">
    <property type="entry name" value="D-GALACTONATE DEHYDRATASE-RELATED"/>
    <property type="match status" value="1"/>
</dbReference>
<dbReference type="KEGG" id="fac:FACI_IFERC01G0110"/>
<dbReference type="Pfam" id="PF02746">
    <property type="entry name" value="MR_MLE_N"/>
    <property type="match status" value="1"/>
</dbReference>
<evidence type="ECO:0000313" key="3">
    <source>
        <dbReference type="EMBL" id="AGO60090.1"/>
    </source>
</evidence>
<keyword evidence="1" id="KW-0456">Lyase</keyword>
<dbReference type="Pfam" id="PF13378">
    <property type="entry name" value="MR_MLE_C"/>
    <property type="match status" value="1"/>
</dbReference>
<dbReference type="Proteomes" id="UP000014660">
    <property type="component" value="Chromosome"/>
</dbReference>
<dbReference type="SFLD" id="SFLDG00179">
    <property type="entry name" value="mandelate_racemase"/>
    <property type="match status" value="1"/>
</dbReference>
<dbReference type="InterPro" id="IPR029065">
    <property type="entry name" value="Enolase_C-like"/>
</dbReference>
<dbReference type="CDD" id="cd03316">
    <property type="entry name" value="MR_like"/>
    <property type="match status" value="1"/>
</dbReference>
<evidence type="ECO:0000256" key="1">
    <source>
        <dbReference type="ARBA" id="ARBA00023239"/>
    </source>
</evidence>
<organism evidence="3 4">
    <name type="scientific">Ferroplasma acidarmanus Fer1</name>
    <dbReference type="NCBI Taxonomy" id="333146"/>
    <lineage>
        <taxon>Archaea</taxon>
        <taxon>Methanobacteriati</taxon>
        <taxon>Thermoplasmatota</taxon>
        <taxon>Thermoplasmata</taxon>
        <taxon>Thermoplasmatales</taxon>
        <taxon>Ferroplasmaceae</taxon>
        <taxon>Ferroplasma</taxon>
    </lineage>
</organism>
<dbReference type="HOGENOM" id="CLU_030273_3_2_2"/>